<dbReference type="Proteomes" id="UP000000305">
    <property type="component" value="Unassembled WGS sequence"/>
</dbReference>
<feature type="signal peptide" evidence="1">
    <location>
        <begin position="1"/>
        <end position="27"/>
    </location>
</feature>
<keyword evidence="1" id="KW-0732">Signal</keyword>
<dbReference type="KEGG" id="dpx:DAPPUDRAFT_310961"/>
<gene>
    <name evidence="2" type="ORF">DAPPUDRAFT_310961</name>
</gene>
<dbReference type="HOGENOM" id="CLU_2415523_0_0_1"/>
<protein>
    <recommendedName>
        <fullName evidence="4">Cathepsin propeptide inhibitor domain-containing protein</fullName>
    </recommendedName>
</protein>
<feature type="chain" id="PRO_5003236873" description="Cathepsin propeptide inhibitor domain-containing protein" evidence="1">
    <location>
        <begin position="28"/>
        <end position="92"/>
    </location>
</feature>
<evidence type="ECO:0008006" key="4">
    <source>
        <dbReference type="Google" id="ProtNLM"/>
    </source>
</evidence>
<dbReference type="AlphaFoldDB" id="E9FW62"/>
<accession>E9FW62</accession>
<proteinExistence type="predicted"/>
<organism evidence="2 3">
    <name type="scientific">Daphnia pulex</name>
    <name type="common">Water flea</name>
    <dbReference type="NCBI Taxonomy" id="6669"/>
    <lineage>
        <taxon>Eukaryota</taxon>
        <taxon>Metazoa</taxon>
        <taxon>Ecdysozoa</taxon>
        <taxon>Arthropoda</taxon>
        <taxon>Crustacea</taxon>
        <taxon>Branchiopoda</taxon>
        <taxon>Diplostraca</taxon>
        <taxon>Cladocera</taxon>
        <taxon>Anomopoda</taxon>
        <taxon>Daphniidae</taxon>
        <taxon>Daphnia</taxon>
    </lineage>
</organism>
<reference evidence="2 3" key="1">
    <citation type="journal article" date="2011" name="Science">
        <title>The ecoresponsive genome of Daphnia pulex.</title>
        <authorList>
            <person name="Colbourne J.K."/>
            <person name="Pfrender M.E."/>
            <person name="Gilbert D."/>
            <person name="Thomas W.K."/>
            <person name="Tucker A."/>
            <person name="Oakley T.H."/>
            <person name="Tokishita S."/>
            <person name="Aerts A."/>
            <person name="Arnold G.J."/>
            <person name="Basu M.K."/>
            <person name="Bauer D.J."/>
            <person name="Caceres C.E."/>
            <person name="Carmel L."/>
            <person name="Casola C."/>
            <person name="Choi J.H."/>
            <person name="Detter J.C."/>
            <person name="Dong Q."/>
            <person name="Dusheyko S."/>
            <person name="Eads B.D."/>
            <person name="Frohlich T."/>
            <person name="Geiler-Samerotte K.A."/>
            <person name="Gerlach D."/>
            <person name="Hatcher P."/>
            <person name="Jogdeo S."/>
            <person name="Krijgsveld J."/>
            <person name="Kriventseva E.V."/>
            <person name="Kultz D."/>
            <person name="Laforsch C."/>
            <person name="Lindquist E."/>
            <person name="Lopez J."/>
            <person name="Manak J.R."/>
            <person name="Muller J."/>
            <person name="Pangilinan J."/>
            <person name="Patwardhan R.P."/>
            <person name="Pitluck S."/>
            <person name="Pritham E.J."/>
            <person name="Rechtsteiner A."/>
            <person name="Rho M."/>
            <person name="Rogozin I.B."/>
            <person name="Sakarya O."/>
            <person name="Salamov A."/>
            <person name="Schaack S."/>
            <person name="Shapiro H."/>
            <person name="Shiga Y."/>
            <person name="Skalitzky C."/>
            <person name="Smith Z."/>
            <person name="Souvorov A."/>
            <person name="Sung W."/>
            <person name="Tang Z."/>
            <person name="Tsuchiya D."/>
            <person name="Tu H."/>
            <person name="Vos H."/>
            <person name="Wang M."/>
            <person name="Wolf Y.I."/>
            <person name="Yamagata H."/>
            <person name="Yamada T."/>
            <person name="Ye Y."/>
            <person name="Shaw J.R."/>
            <person name="Andrews J."/>
            <person name="Crease T.J."/>
            <person name="Tang H."/>
            <person name="Lucas S.M."/>
            <person name="Robertson H.M."/>
            <person name="Bork P."/>
            <person name="Koonin E.V."/>
            <person name="Zdobnov E.M."/>
            <person name="Grigoriev I.V."/>
            <person name="Lynch M."/>
            <person name="Boore J.L."/>
        </authorList>
    </citation>
    <scope>NUCLEOTIDE SEQUENCE [LARGE SCALE GENOMIC DNA]</scope>
</reference>
<evidence type="ECO:0000313" key="3">
    <source>
        <dbReference type="Proteomes" id="UP000000305"/>
    </source>
</evidence>
<dbReference type="OrthoDB" id="10350690at2759"/>
<evidence type="ECO:0000313" key="2">
    <source>
        <dbReference type="EMBL" id="EFX88670.1"/>
    </source>
</evidence>
<sequence length="92" mass="10764">MNIRQIYFFVSVALIFLMVYSTTPVNSQQEAYVDKWEPFDIQNSPHVDRFESNYNKFGVSPESQVGTIHEFIAQSPAAARKMVKSHKRFYRV</sequence>
<evidence type="ECO:0000256" key="1">
    <source>
        <dbReference type="SAM" id="SignalP"/>
    </source>
</evidence>
<dbReference type="EMBL" id="GL732525">
    <property type="protein sequence ID" value="EFX88670.1"/>
    <property type="molecule type" value="Genomic_DNA"/>
</dbReference>
<dbReference type="InParanoid" id="E9FW62"/>
<name>E9FW62_DAPPU</name>
<keyword evidence="3" id="KW-1185">Reference proteome</keyword>